<dbReference type="GO" id="GO:0003677">
    <property type="term" value="F:DNA binding"/>
    <property type="evidence" value="ECO:0007669"/>
    <property type="project" value="UniProtKB-KW"/>
</dbReference>
<dbReference type="PROSITE" id="PS50837">
    <property type="entry name" value="NACHT"/>
    <property type="match status" value="1"/>
</dbReference>
<evidence type="ECO:0000256" key="1">
    <source>
        <dbReference type="ARBA" id="ARBA00022741"/>
    </source>
</evidence>
<organism evidence="5 6">
    <name type="scientific">Streptomyces subrutilus</name>
    <dbReference type="NCBI Taxonomy" id="36818"/>
    <lineage>
        <taxon>Bacteria</taxon>
        <taxon>Bacillati</taxon>
        <taxon>Actinomycetota</taxon>
        <taxon>Actinomycetes</taxon>
        <taxon>Kitasatosporales</taxon>
        <taxon>Streptomycetaceae</taxon>
        <taxon>Streptomyces</taxon>
    </lineage>
</organism>
<dbReference type="Gene3D" id="3.40.50.300">
    <property type="entry name" value="P-loop containing nucleotide triphosphate hydrolases"/>
    <property type="match status" value="1"/>
</dbReference>
<dbReference type="Gene3D" id="1.10.260.40">
    <property type="entry name" value="lambda repressor-like DNA-binding domains"/>
    <property type="match status" value="1"/>
</dbReference>
<protein>
    <submittedName>
        <fullName evidence="5">DNA-binding protein</fullName>
    </submittedName>
</protein>
<dbReference type="PROSITE" id="PS50943">
    <property type="entry name" value="HTH_CROC1"/>
    <property type="match status" value="1"/>
</dbReference>
<dbReference type="AlphaFoldDB" id="A0A1E5PKH2"/>
<dbReference type="SUPFAM" id="SSF47413">
    <property type="entry name" value="lambda repressor-like DNA-binding domains"/>
    <property type="match status" value="1"/>
</dbReference>
<dbReference type="Pfam" id="PF13560">
    <property type="entry name" value="HTH_31"/>
    <property type="match status" value="1"/>
</dbReference>
<dbReference type="RefSeq" id="WP_069918183.1">
    <property type="nucleotide sequence ID" value="NZ_MEHK01000001.1"/>
</dbReference>
<dbReference type="Pfam" id="PF05729">
    <property type="entry name" value="NACHT"/>
    <property type="match status" value="1"/>
</dbReference>
<name>A0A1E5PKH2_9ACTN</name>
<dbReference type="OrthoDB" id="135105at2"/>
<dbReference type="STRING" id="36818.BGK67_00545"/>
<dbReference type="SUPFAM" id="SSF52540">
    <property type="entry name" value="P-loop containing nucleoside triphosphate hydrolases"/>
    <property type="match status" value="1"/>
</dbReference>
<dbReference type="SUPFAM" id="SSF52058">
    <property type="entry name" value="L domain-like"/>
    <property type="match status" value="1"/>
</dbReference>
<evidence type="ECO:0000259" key="4">
    <source>
        <dbReference type="PROSITE" id="PS50943"/>
    </source>
</evidence>
<sequence>MGDVYGDPLAELALRLRTLRAQRGLQMGGLQQRTGLGRTTISQALNGQRVPSEATLMALAKAMGTGVEPLLVLREAAARVPQVYQGSPRRVTRRPGGPKVQPSFEERYLSYVTERHSQLTVVGLDLSRPERARWPLDAAYLSLELAERAEDWPAGSEESNRPSVVVKRAEHALADCRRVLLRGLAGSGKTTLLQWLAVATARDELPAELADWRGQIPFTLPLRTLVRRGPLPEPQDFLSAVGTPLAASQPEGWADAVLARGEALVLVDGIDEVPQEHRGATRDWLERLLAAYGDARFVVTTRPSAVPEGWLASSRFTELSVRPMSAADIGLFVGRWHTAARHSAAMDVERSQLHDLEAALQVTVRAQRDLAQLSSTPLMCALICALHRDRRGHLPHSRMELYEAALSMLLVRRDLERSIDVPEGIQLTEHQSVQLLQRLAYWLIRNRQTEMERTTATALIDGALPAMPTVAQQGTADHVLTHLVGRSGLLRKPTMDTIDFVHRTFQEYLGAKAAIEAHDFPLLVNNAHDDQWEDVIRMAVAHARPVESADLLCRLIERGDAENEHRPRLHLLAAASMHYATEVAPDTRHKVTARAEALMPPRTIQEANTLAALGPGILDLLPPTADGLPEDEIIAVFRTAAAMGGDQAYAYLQHFVPTVAPSVPRHELMLGWTNFEAADYARDILRLVRDDLHVTVGTRAQFDALPLLTPIELISFELALTPSEILEHLSPEHTTSLSLRGMEEPSLHSLSFVRSLVALRSLALGPSTPVDGLHHLAGLPLQELNLLHLPEGFSFQALNNLPQLRELLLYTVLPWRTLHTLPAPPTLTRLWLGGQIGASITGITQWAMLEDVVVNHVMDAVEWAELAELPQLTNLQVADAEFTSAPLMATVNRLGLSVSRSDIRLDLIPDRFPNLEQLRINAHADVAYDLALLQSLTNVEIRLYNADRISLTGLEGFAPERFTLFPRPRLIQT</sequence>
<dbReference type="InterPro" id="IPR032675">
    <property type="entry name" value="LRR_dom_sf"/>
</dbReference>
<dbReference type="EMBL" id="MEHK01000001">
    <property type="protein sequence ID" value="OEJ30068.1"/>
    <property type="molecule type" value="Genomic_DNA"/>
</dbReference>
<dbReference type="InterPro" id="IPR007111">
    <property type="entry name" value="NACHT_NTPase"/>
</dbReference>
<dbReference type="PANTHER" id="PTHR46844">
    <property type="entry name" value="SLR5058 PROTEIN"/>
    <property type="match status" value="1"/>
</dbReference>
<dbReference type="GO" id="GO:0005524">
    <property type="term" value="F:ATP binding"/>
    <property type="evidence" value="ECO:0007669"/>
    <property type="project" value="UniProtKB-KW"/>
</dbReference>
<evidence type="ECO:0000256" key="2">
    <source>
        <dbReference type="ARBA" id="ARBA00022840"/>
    </source>
</evidence>
<dbReference type="PANTHER" id="PTHR46844:SF1">
    <property type="entry name" value="SLR5058 PROTEIN"/>
    <property type="match status" value="1"/>
</dbReference>
<gene>
    <name evidence="5" type="ORF">BGK67_00545</name>
</gene>
<evidence type="ECO:0000313" key="6">
    <source>
        <dbReference type="Proteomes" id="UP000095705"/>
    </source>
</evidence>
<dbReference type="Proteomes" id="UP000095705">
    <property type="component" value="Unassembled WGS sequence"/>
</dbReference>
<dbReference type="InterPro" id="IPR001387">
    <property type="entry name" value="Cro/C1-type_HTH"/>
</dbReference>
<proteinExistence type="predicted"/>
<dbReference type="Gene3D" id="3.80.10.10">
    <property type="entry name" value="Ribonuclease Inhibitor"/>
    <property type="match status" value="1"/>
</dbReference>
<evidence type="ECO:0000259" key="3">
    <source>
        <dbReference type="PROSITE" id="PS50837"/>
    </source>
</evidence>
<evidence type="ECO:0000313" key="5">
    <source>
        <dbReference type="EMBL" id="OEJ30068.1"/>
    </source>
</evidence>
<keyword evidence="1" id="KW-0547">Nucleotide-binding</keyword>
<dbReference type="SMART" id="SM00530">
    <property type="entry name" value="HTH_XRE"/>
    <property type="match status" value="1"/>
</dbReference>
<dbReference type="CDD" id="cd00093">
    <property type="entry name" value="HTH_XRE"/>
    <property type="match status" value="1"/>
</dbReference>
<reference evidence="5 6" key="1">
    <citation type="submission" date="2016-08" db="EMBL/GenBank/DDBJ databases">
        <title>The complete genome of Streptomyces subrutilus 10-1-1.</title>
        <authorList>
            <person name="Chen X."/>
        </authorList>
    </citation>
    <scope>NUCLEOTIDE SEQUENCE [LARGE SCALE GENOMIC DNA]</scope>
    <source>
        <strain evidence="5 6">10-1-1</strain>
    </source>
</reference>
<dbReference type="InterPro" id="IPR010982">
    <property type="entry name" value="Lambda_DNA-bd_dom_sf"/>
</dbReference>
<feature type="domain" description="NACHT" evidence="3">
    <location>
        <begin position="177"/>
        <end position="516"/>
    </location>
</feature>
<comment type="caution">
    <text evidence="5">The sequence shown here is derived from an EMBL/GenBank/DDBJ whole genome shotgun (WGS) entry which is preliminary data.</text>
</comment>
<keyword evidence="2" id="KW-0067">ATP-binding</keyword>
<feature type="domain" description="HTH cro/C1-type" evidence="4">
    <location>
        <begin position="16"/>
        <end position="70"/>
    </location>
</feature>
<keyword evidence="5" id="KW-0238">DNA-binding</keyword>
<accession>A0A1E5PKH2</accession>
<dbReference type="InterPro" id="IPR027417">
    <property type="entry name" value="P-loop_NTPase"/>
</dbReference>
<keyword evidence="6" id="KW-1185">Reference proteome</keyword>